<evidence type="ECO:0000256" key="4">
    <source>
        <dbReference type="ARBA" id="ARBA00023242"/>
    </source>
</evidence>
<dbReference type="PANTHER" id="PTHR19924:SF26">
    <property type="entry name" value="U3 SMALL NUCLEOLAR RNA-ASSOCIATED PROTEIN 15 HOMOLOG"/>
    <property type="match status" value="1"/>
</dbReference>
<dbReference type="PROSITE" id="PS50082">
    <property type="entry name" value="WD_REPEATS_2"/>
    <property type="match status" value="1"/>
</dbReference>
<evidence type="ECO:0000256" key="1">
    <source>
        <dbReference type="ARBA" id="ARBA00004604"/>
    </source>
</evidence>
<protein>
    <submittedName>
        <fullName evidence="6">Uncharacterized protein</fullName>
    </submittedName>
</protein>
<dbReference type="InterPro" id="IPR019775">
    <property type="entry name" value="WD40_repeat_CS"/>
</dbReference>
<dbReference type="SMART" id="SM00320">
    <property type="entry name" value="WD40"/>
    <property type="match status" value="1"/>
</dbReference>
<organism evidence="6 7">
    <name type="scientific">Galdieria partita</name>
    <dbReference type="NCBI Taxonomy" id="83374"/>
    <lineage>
        <taxon>Eukaryota</taxon>
        <taxon>Rhodophyta</taxon>
        <taxon>Bangiophyceae</taxon>
        <taxon>Galdieriales</taxon>
        <taxon>Galdieriaceae</taxon>
        <taxon>Galdieria</taxon>
    </lineage>
</organism>
<dbReference type="PANTHER" id="PTHR19924">
    <property type="entry name" value="UTP15 U3 SMALL NUCLEOLAR RNA-ASSOCIATED PROTEIN 15 FAMILY MEMBER"/>
    <property type="match status" value="1"/>
</dbReference>
<comment type="caution">
    <text evidence="6">The sequence shown here is derived from an EMBL/GenBank/DDBJ whole genome shotgun (WGS) entry which is preliminary data.</text>
</comment>
<reference evidence="6" key="1">
    <citation type="journal article" date="2022" name="Proc. Natl. Acad. Sci. U.S.A.">
        <title>Life cycle and functional genomics of the unicellular red alga Galdieria for elucidating algal and plant evolution and industrial use.</title>
        <authorList>
            <person name="Hirooka S."/>
            <person name="Itabashi T."/>
            <person name="Ichinose T.M."/>
            <person name="Onuma R."/>
            <person name="Fujiwara T."/>
            <person name="Yamashita S."/>
            <person name="Jong L.W."/>
            <person name="Tomita R."/>
            <person name="Iwane A.H."/>
            <person name="Miyagishima S.Y."/>
        </authorList>
    </citation>
    <scope>NUCLEOTIDE SEQUENCE</scope>
    <source>
        <strain evidence="6">NBRC 102759</strain>
    </source>
</reference>
<evidence type="ECO:0000313" key="6">
    <source>
        <dbReference type="EMBL" id="GJQ09318.1"/>
    </source>
</evidence>
<dbReference type="AlphaFoldDB" id="A0A9C7PRD1"/>
<dbReference type="GO" id="GO:0005730">
    <property type="term" value="C:nucleolus"/>
    <property type="evidence" value="ECO:0007669"/>
    <property type="project" value="UniProtKB-SubCell"/>
</dbReference>
<dbReference type="InterPro" id="IPR001680">
    <property type="entry name" value="WD40_rpt"/>
</dbReference>
<reference evidence="6" key="2">
    <citation type="submission" date="2022-01" db="EMBL/GenBank/DDBJ databases">
        <authorList>
            <person name="Hirooka S."/>
            <person name="Miyagishima S.Y."/>
        </authorList>
    </citation>
    <scope>NUCLEOTIDE SEQUENCE</scope>
    <source>
        <strain evidence="6">NBRC 102759</strain>
    </source>
</reference>
<dbReference type="EMBL" id="BQMJ01000008">
    <property type="protein sequence ID" value="GJQ09318.1"/>
    <property type="molecule type" value="Genomic_DNA"/>
</dbReference>
<name>A0A9C7PRD1_9RHOD</name>
<dbReference type="InterPro" id="IPR015943">
    <property type="entry name" value="WD40/YVTN_repeat-like_dom_sf"/>
</dbReference>
<accession>A0A9C7PRD1</accession>
<dbReference type="GO" id="GO:0045943">
    <property type="term" value="P:positive regulation of transcription by RNA polymerase I"/>
    <property type="evidence" value="ECO:0007669"/>
    <property type="project" value="TreeGrafter"/>
</dbReference>
<evidence type="ECO:0000256" key="5">
    <source>
        <dbReference type="PROSITE-ProRule" id="PRU00221"/>
    </source>
</evidence>
<dbReference type="InterPro" id="IPR036322">
    <property type="entry name" value="WD40_repeat_dom_sf"/>
</dbReference>
<gene>
    <name evidence="6" type="ORF">GpartN1_g1109.t1</name>
</gene>
<sequence>MKQCRLKLAGRVTASNFCKRDLSIVTNCYVPSSCASYLELFEPTLEEESNVVNYSRKASKQVEEPVSNIITFSQNSSPSDGFFVATTNGSLSCHSFDESGFREVSCCENAHEGTILALDYCSKNKLLYSGSHDGALKVWDVRCFCKKREALLFSPASLDCCCCITHSNVNDLHKVFVGTQNGDVCLYDTRINRDNALEKFSFGDSISNLFAVAASVLVVSTFSQVYKLNFLLAHNSLLYQDSNTCIVGISANQCNELSIADRTRRLLLVNCKNSSVQKNVFSKGKGYWTKVGWHSTLPVYSAVSYKSLEFGVFPPTSV</sequence>
<comment type="subcellular location">
    <subcellularLocation>
        <location evidence="1">Nucleus</location>
        <location evidence="1">Nucleolus</location>
    </subcellularLocation>
</comment>
<feature type="repeat" description="WD" evidence="5">
    <location>
        <begin position="108"/>
        <end position="142"/>
    </location>
</feature>
<evidence type="ECO:0000256" key="2">
    <source>
        <dbReference type="ARBA" id="ARBA00022574"/>
    </source>
</evidence>
<dbReference type="GO" id="GO:0006364">
    <property type="term" value="P:rRNA processing"/>
    <property type="evidence" value="ECO:0007669"/>
    <property type="project" value="TreeGrafter"/>
</dbReference>
<keyword evidence="7" id="KW-1185">Reference proteome</keyword>
<keyword evidence="3" id="KW-0677">Repeat</keyword>
<dbReference type="Proteomes" id="UP001061958">
    <property type="component" value="Unassembled WGS sequence"/>
</dbReference>
<dbReference type="Pfam" id="PF00400">
    <property type="entry name" value="WD40"/>
    <property type="match status" value="1"/>
</dbReference>
<dbReference type="PROSITE" id="PS50294">
    <property type="entry name" value="WD_REPEATS_REGION"/>
    <property type="match status" value="1"/>
</dbReference>
<dbReference type="OrthoDB" id="63070at2759"/>
<dbReference type="SUPFAM" id="SSF50978">
    <property type="entry name" value="WD40 repeat-like"/>
    <property type="match status" value="1"/>
</dbReference>
<dbReference type="PROSITE" id="PS00678">
    <property type="entry name" value="WD_REPEATS_1"/>
    <property type="match status" value="1"/>
</dbReference>
<dbReference type="Gene3D" id="2.130.10.10">
    <property type="entry name" value="YVTN repeat-like/Quinoprotein amine dehydrogenase"/>
    <property type="match status" value="1"/>
</dbReference>
<proteinExistence type="predicted"/>
<evidence type="ECO:0000313" key="7">
    <source>
        <dbReference type="Proteomes" id="UP001061958"/>
    </source>
</evidence>
<evidence type="ECO:0000256" key="3">
    <source>
        <dbReference type="ARBA" id="ARBA00022737"/>
    </source>
</evidence>
<keyword evidence="4" id="KW-0539">Nucleus</keyword>
<keyword evidence="2 5" id="KW-0853">WD repeat</keyword>